<dbReference type="AlphaFoldDB" id="A0A545TJH0"/>
<dbReference type="CDD" id="cd03468">
    <property type="entry name" value="PolY_like"/>
    <property type="match status" value="1"/>
</dbReference>
<dbReference type="RefSeq" id="WP_142940882.1">
    <property type="nucleotide sequence ID" value="NZ_VIKR01000001.1"/>
</dbReference>
<gene>
    <name evidence="3" type="ORF">FLL45_05030</name>
</gene>
<dbReference type="InterPro" id="IPR001126">
    <property type="entry name" value="UmuC"/>
</dbReference>
<dbReference type="PANTHER" id="PTHR35369">
    <property type="entry name" value="BLR3025 PROTEIN-RELATED"/>
    <property type="match status" value="1"/>
</dbReference>
<keyword evidence="1" id="KW-0227">DNA damage</keyword>
<dbReference type="InterPro" id="IPR043502">
    <property type="entry name" value="DNA/RNA_pol_sf"/>
</dbReference>
<comment type="caution">
    <text evidence="3">The sequence shown here is derived from an EMBL/GenBank/DDBJ whole genome shotgun (WGS) entry which is preliminary data.</text>
</comment>
<evidence type="ECO:0000313" key="3">
    <source>
        <dbReference type="EMBL" id="TQV77311.1"/>
    </source>
</evidence>
<dbReference type="SUPFAM" id="SSF56672">
    <property type="entry name" value="DNA/RNA polymerases"/>
    <property type="match status" value="1"/>
</dbReference>
<protein>
    <submittedName>
        <fullName evidence="3">DNA polymerase Y family protein</fullName>
    </submittedName>
</protein>
<organism evidence="3 4">
    <name type="scientific">Aliikangiella marina</name>
    <dbReference type="NCBI Taxonomy" id="1712262"/>
    <lineage>
        <taxon>Bacteria</taxon>
        <taxon>Pseudomonadati</taxon>
        <taxon>Pseudomonadota</taxon>
        <taxon>Gammaproteobacteria</taxon>
        <taxon>Oceanospirillales</taxon>
        <taxon>Pleioneaceae</taxon>
        <taxon>Aliikangiella</taxon>
    </lineage>
</organism>
<dbReference type="EMBL" id="VIKR01000001">
    <property type="protein sequence ID" value="TQV77311.1"/>
    <property type="molecule type" value="Genomic_DNA"/>
</dbReference>
<accession>A0A545TJH0</accession>
<dbReference type="Proteomes" id="UP000317839">
    <property type="component" value="Unassembled WGS sequence"/>
</dbReference>
<evidence type="ECO:0000313" key="4">
    <source>
        <dbReference type="Proteomes" id="UP000317839"/>
    </source>
</evidence>
<sequence length="511" mass="59310">MWLSIRLPLLPLETLYLSCKGSNHEANLNGQTNHDIPIGVIENNRILCANQSAYQQGIKNEQSIASAYALCDQIQLYERNKPQEWQLLNNLAMLIYGYSPNIAIDKKGLLLVEIARSLKLYQGLDNLLKNIQSDLKKESVMFQLAIGHTPTSAELLSFKPLAYSLECWVYTENLIDKKSIEEKLGELPVKLMALSDKTIDKIHSVGIRRLSQLKALPPAAIRKRFGQTVSQYLLKLYAQLAEPKDYFVPPDNFFEKLEFIDVIHHRQGLLFPIKRLIKNLCRFLTLQQKNCQVIHWELFDSEKNTIGFDVLVSDSKINEKIYIELTQLNLERYTLHAPIEMITLTANKLTQLNAANAQLFEQSYDFKQDTGFINKIRAKLGSDSCYSLQQQTEHVPELAYRQVKEIANSSYVSKSKSNEQETTMNQYALGEENHNRPSWLLEKPKPIHFNQQKLIWQGELTIISTQERITSYWWKKKIARDYYLAEHEDGIIYWVFYDQVKQQWFLHGIYG</sequence>
<keyword evidence="4" id="KW-1185">Reference proteome</keyword>
<feature type="domain" description="UmuC" evidence="2">
    <location>
        <begin position="35"/>
        <end position="156"/>
    </location>
</feature>
<evidence type="ECO:0000259" key="2">
    <source>
        <dbReference type="Pfam" id="PF00817"/>
    </source>
</evidence>
<evidence type="ECO:0000256" key="1">
    <source>
        <dbReference type="ARBA" id="ARBA00022763"/>
    </source>
</evidence>
<dbReference type="InterPro" id="IPR050356">
    <property type="entry name" value="SulA_CellDiv_inhibitor"/>
</dbReference>
<dbReference type="GO" id="GO:0006281">
    <property type="term" value="P:DNA repair"/>
    <property type="evidence" value="ECO:0007669"/>
    <property type="project" value="InterPro"/>
</dbReference>
<dbReference type="PANTHER" id="PTHR35369:SF2">
    <property type="entry name" value="BLR3025 PROTEIN"/>
    <property type="match status" value="1"/>
</dbReference>
<name>A0A545TJH0_9GAMM</name>
<dbReference type="Pfam" id="PF00817">
    <property type="entry name" value="IMS"/>
    <property type="match status" value="1"/>
</dbReference>
<reference evidence="3 4" key="1">
    <citation type="submission" date="2019-06" db="EMBL/GenBank/DDBJ databases">
        <title>Draft genome of Aliikangiella marina GYP-15.</title>
        <authorList>
            <person name="Wang G."/>
        </authorList>
    </citation>
    <scope>NUCLEOTIDE SEQUENCE [LARGE SCALE GENOMIC DNA]</scope>
    <source>
        <strain evidence="3 4">GYP-15</strain>
    </source>
</reference>
<proteinExistence type="predicted"/>
<dbReference type="OrthoDB" id="5298951at2"/>